<evidence type="ECO:0000313" key="3">
    <source>
        <dbReference type="Proteomes" id="UP001160483"/>
    </source>
</evidence>
<dbReference type="AlphaFoldDB" id="A0AAU9L182"/>
<accession>A0AAU9L182</accession>
<gene>
    <name evidence="2" type="ORF">PBS003_LOCUS4793</name>
</gene>
<comment type="caution">
    <text evidence="2">The sequence shown here is derived from an EMBL/GenBank/DDBJ whole genome shotgun (WGS) entry which is preliminary data.</text>
</comment>
<keyword evidence="1" id="KW-0472">Membrane</keyword>
<proteinExistence type="predicted"/>
<evidence type="ECO:0000256" key="1">
    <source>
        <dbReference type="SAM" id="Phobius"/>
    </source>
</evidence>
<dbReference type="EMBL" id="CAKKTJ010000212">
    <property type="protein sequence ID" value="CAH0478077.1"/>
    <property type="molecule type" value="Genomic_DNA"/>
</dbReference>
<reference evidence="2" key="1">
    <citation type="submission" date="2021-11" db="EMBL/GenBank/DDBJ databases">
        <authorList>
            <person name="Islam A."/>
            <person name="Islam S."/>
            <person name="Flora M.S."/>
            <person name="Rahman M."/>
            <person name="Ziaur R.M."/>
            <person name="Epstein J.H."/>
            <person name="Hassan M."/>
            <person name="Klassen M."/>
            <person name="Woodard K."/>
            <person name="Webb A."/>
            <person name="Webby R.J."/>
            <person name="El Zowalaty M.E."/>
        </authorList>
    </citation>
    <scope>NUCLEOTIDE SEQUENCE</scope>
    <source>
        <strain evidence="2">Pbs3</strain>
    </source>
</reference>
<protein>
    <submittedName>
        <fullName evidence="2">Uncharacterized protein</fullName>
    </submittedName>
</protein>
<name>A0AAU9L182_9STRA</name>
<evidence type="ECO:0000313" key="2">
    <source>
        <dbReference type="EMBL" id="CAH0478077.1"/>
    </source>
</evidence>
<keyword evidence="1" id="KW-1133">Transmembrane helix</keyword>
<keyword evidence="1" id="KW-0812">Transmembrane</keyword>
<sequence>MGTEATAPGGAPNAEIALRASSIAVLLLWRVAAIRTAMMRPRRMLDYKFGRKDDKQFKDHVSQSRNFSEDRTYFYALIPLKMRLALQ</sequence>
<organism evidence="2 3">
    <name type="scientific">Peronospora belbahrii</name>
    <dbReference type="NCBI Taxonomy" id="622444"/>
    <lineage>
        <taxon>Eukaryota</taxon>
        <taxon>Sar</taxon>
        <taxon>Stramenopiles</taxon>
        <taxon>Oomycota</taxon>
        <taxon>Peronosporomycetes</taxon>
        <taxon>Peronosporales</taxon>
        <taxon>Peronosporaceae</taxon>
        <taxon>Peronospora</taxon>
    </lineage>
</organism>
<dbReference type="Proteomes" id="UP001160483">
    <property type="component" value="Unassembled WGS sequence"/>
</dbReference>
<feature type="transmembrane region" description="Helical" evidence="1">
    <location>
        <begin position="16"/>
        <end position="34"/>
    </location>
</feature>